<dbReference type="FunFam" id="1.20.1250.20:FF:000065">
    <property type="entry name" value="Putative MFS pantothenate transporter"/>
    <property type="match status" value="1"/>
</dbReference>
<comment type="subcellular location">
    <subcellularLocation>
        <location evidence="1">Membrane</location>
        <topology evidence="1">Multi-pass membrane protein</topology>
    </subcellularLocation>
</comment>
<evidence type="ECO:0000256" key="1">
    <source>
        <dbReference type="ARBA" id="ARBA00004141"/>
    </source>
</evidence>
<feature type="transmembrane region" description="Helical" evidence="8">
    <location>
        <begin position="216"/>
        <end position="236"/>
    </location>
</feature>
<dbReference type="PhylomeDB" id="A0A060SWU6"/>
<feature type="transmembrane region" description="Helical" evidence="8">
    <location>
        <begin position="384"/>
        <end position="406"/>
    </location>
</feature>
<feature type="transmembrane region" description="Helical" evidence="8">
    <location>
        <begin position="184"/>
        <end position="204"/>
    </location>
</feature>
<dbReference type="SUPFAM" id="SSF103473">
    <property type="entry name" value="MFS general substrate transporter"/>
    <property type="match status" value="1"/>
</dbReference>
<evidence type="ECO:0000256" key="7">
    <source>
        <dbReference type="SAM" id="MobiDB-lite"/>
    </source>
</evidence>
<evidence type="ECO:0000256" key="2">
    <source>
        <dbReference type="ARBA" id="ARBA00022448"/>
    </source>
</evidence>
<dbReference type="AlphaFoldDB" id="A0A060SWU6"/>
<dbReference type="InterPro" id="IPR036259">
    <property type="entry name" value="MFS_trans_sf"/>
</dbReference>
<protein>
    <submittedName>
        <fullName evidence="9">ARAD1A08228p</fullName>
    </submittedName>
</protein>
<gene>
    <name evidence="9" type="ORF">GNLVRS02_ARAD1A08228g</name>
</gene>
<dbReference type="GO" id="GO:0022857">
    <property type="term" value="F:transmembrane transporter activity"/>
    <property type="evidence" value="ECO:0007669"/>
    <property type="project" value="InterPro"/>
</dbReference>
<reference evidence="9" key="1">
    <citation type="submission" date="2014-02" db="EMBL/GenBank/DDBJ databases">
        <authorList>
            <person name="Genoscope - CEA"/>
        </authorList>
    </citation>
    <scope>NUCLEOTIDE SEQUENCE</scope>
    <source>
        <strain evidence="9">LS3</strain>
    </source>
</reference>
<dbReference type="Pfam" id="PF07690">
    <property type="entry name" value="MFS_1"/>
    <property type="match status" value="1"/>
</dbReference>
<feature type="transmembrane region" description="Helical" evidence="8">
    <location>
        <begin position="128"/>
        <end position="147"/>
    </location>
</feature>
<dbReference type="GO" id="GO:0016020">
    <property type="term" value="C:membrane"/>
    <property type="evidence" value="ECO:0007669"/>
    <property type="project" value="UniProtKB-SubCell"/>
</dbReference>
<feature type="transmembrane region" description="Helical" evidence="8">
    <location>
        <begin position="80"/>
        <end position="98"/>
    </location>
</feature>
<feature type="transmembrane region" description="Helical" evidence="8">
    <location>
        <begin position="154"/>
        <end position="172"/>
    </location>
</feature>
<reference evidence="9" key="2">
    <citation type="submission" date="2014-06" db="EMBL/GenBank/DDBJ databases">
        <title>The complete genome of Blastobotrys (Arxula) adeninivorans LS3 - a yeast of biotechnological interest.</title>
        <authorList>
            <person name="Kunze G."/>
            <person name="Gaillardin C."/>
            <person name="Czernicka M."/>
            <person name="Durrens P."/>
            <person name="Martin T."/>
            <person name="Boer E."/>
            <person name="Gabaldon T."/>
            <person name="Cruz J."/>
            <person name="Talla E."/>
            <person name="Marck C."/>
            <person name="Goffeau A."/>
            <person name="Barbe V."/>
            <person name="Baret P."/>
            <person name="Baronian K."/>
            <person name="Beier S."/>
            <person name="Bleykasten C."/>
            <person name="Bode R."/>
            <person name="Casaregola S."/>
            <person name="Despons L."/>
            <person name="Fairhead C."/>
            <person name="Giersberg M."/>
            <person name="Gierski P."/>
            <person name="Hahnel U."/>
            <person name="Hartmann A."/>
            <person name="Jankowska D."/>
            <person name="Jubin C."/>
            <person name="Jung P."/>
            <person name="Lafontaine I."/>
            <person name="Leh-Louis V."/>
            <person name="Lemaire M."/>
            <person name="Marcet-Houben M."/>
            <person name="Mascher M."/>
            <person name="Morel G."/>
            <person name="Richard G.-F."/>
            <person name="Riechen J."/>
            <person name="Sacerdot C."/>
            <person name="Sarkar A."/>
            <person name="Savel G."/>
            <person name="Schacherer J."/>
            <person name="Sherman D."/>
            <person name="Straub M.-L."/>
            <person name="Stein N."/>
            <person name="Thierry A."/>
            <person name="Trautwein-Schult A."/>
            <person name="Westhof E."/>
            <person name="Worch S."/>
            <person name="Dujon B."/>
            <person name="Souciet J.-L."/>
            <person name="Wincker P."/>
            <person name="Scholz U."/>
            <person name="Neuveglise N."/>
        </authorList>
    </citation>
    <scope>NUCLEOTIDE SEQUENCE</scope>
    <source>
        <strain evidence="9">LS3</strain>
    </source>
</reference>
<keyword evidence="4 8" id="KW-1133">Transmembrane helix</keyword>
<feature type="transmembrane region" description="Helical" evidence="8">
    <location>
        <begin position="478"/>
        <end position="499"/>
    </location>
</feature>
<evidence type="ECO:0000256" key="6">
    <source>
        <dbReference type="ARBA" id="ARBA00037968"/>
    </source>
</evidence>
<evidence type="ECO:0000256" key="3">
    <source>
        <dbReference type="ARBA" id="ARBA00022692"/>
    </source>
</evidence>
<evidence type="ECO:0000256" key="4">
    <source>
        <dbReference type="ARBA" id="ARBA00022989"/>
    </source>
</evidence>
<evidence type="ECO:0000313" key="9">
    <source>
        <dbReference type="EMBL" id="CDP33385.1"/>
    </source>
</evidence>
<feature type="transmembrane region" description="Helical" evidence="8">
    <location>
        <begin position="248"/>
        <end position="270"/>
    </location>
</feature>
<accession>A0A060SWU6</accession>
<organism evidence="9">
    <name type="scientific">Blastobotrys adeninivorans</name>
    <name type="common">Yeast</name>
    <name type="synonym">Arxula adeninivorans</name>
    <dbReference type="NCBI Taxonomy" id="409370"/>
    <lineage>
        <taxon>Eukaryota</taxon>
        <taxon>Fungi</taxon>
        <taxon>Dikarya</taxon>
        <taxon>Ascomycota</taxon>
        <taxon>Saccharomycotina</taxon>
        <taxon>Dipodascomycetes</taxon>
        <taxon>Dipodascales</taxon>
        <taxon>Trichomonascaceae</taxon>
        <taxon>Blastobotrys</taxon>
    </lineage>
</organism>
<evidence type="ECO:0000256" key="8">
    <source>
        <dbReference type="SAM" id="Phobius"/>
    </source>
</evidence>
<feature type="transmembrane region" description="Helical" evidence="8">
    <location>
        <begin position="353"/>
        <end position="372"/>
    </location>
</feature>
<keyword evidence="3 8" id="KW-0812">Transmembrane</keyword>
<feature type="compositionally biased region" description="Polar residues" evidence="7">
    <location>
        <begin position="525"/>
        <end position="535"/>
    </location>
</feature>
<feature type="region of interest" description="Disordered" evidence="7">
    <location>
        <begin position="521"/>
        <end position="543"/>
    </location>
</feature>
<evidence type="ECO:0000256" key="5">
    <source>
        <dbReference type="ARBA" id="ARBA00023136"/>
    </source>
</evidence>
<feature type="transmembrane region" description="Helical" evidence="8">
    <location>
        <begin position="412"/>
        <end position="432"/>
    </location>
</feature>
<feature type="transmembrane region" description="Helical" evidence="8">
    <location>
        <begin position="444"/>
        <end position="466"/>
    </location>
</feature>
<dbReference type="EMBL" id="HG937691">
    <property type="protein sequence ID" value="CDP33385.1"/>
    <property type="molecule type" value="Genomic_DNA"/>
</dbReference>
<dbReference type="PANTHER" id="PTHR43791">
    <property type="entry name" value="PERMEASE-RELATED"/>
    <property type="match status" value="1"/>
</dbReference>
<dbReference type="InterPro" id="IPR011701">
    <property type="entry name" value="MFS"/>
</dbReference>
<keyword evidence="5 8" id="KW-0472">Membrane</keyword>
<feature type="transmembrane region" description="Helical" evidence="8">
    <location>
        <begin position="313"/>
        <end position="333"/>
    </location>
</feature>
<proteinExistence type="inferred from homology"/>
<comment type="similarity">
    <text evidence="6">Belongs to the major facilitator superfamily. Allantoate permease family.</text>
</comment>
<keyword evidence="2" id="KW-0813">Transport</keyword>
<dbReference type="PANTHER" id="PTHR43791:SF15">
    <property type="entry name" value="TRANSPORTER SEO1-RELATED"/>
    <property type="match status" value="1"/>
</dbReference>
<name>A0A060SWU6_BLAAD</name>
<dbReference type="Gene3D" id="1.20.1250.20">
    <property type="entry name" value="MFS general substrate transporter like domains"/>
    <property type="match status" value="1"/>
</dbReference>
<sequence length="543" mass="62935">MAVSGWKRWIPHLREVKDIEDEQLEVQQEEEVKIEYRDEANRKWWKFFDEYEYRVTKDEKKARKWWKWYADTDSPTERKLLLKLDILLTFYSFVLYWVKYLDQSNLNNAYVTNMKEDLNMKGNDLVNVQAMFTVGSVIFQIPFAYLFVHAPINIMLPLMDVGWGLFTLGIFKVNNVSQLKALRFFVGVFESAFYPAIHYLLGAWYKPNEYGRRGGVYYFGQMLGVLTSGLLQSAAFDNLNGVNGLAGWRWMFIISAIITFPVGIIGFWALPGTPDKCYSVFLTDDEIRLARKRMGTKHLESPKFFSKEIWKKVIFSWKIYVISFYNILLWNNNNGTSGAYLLWLKSLQRFGEGQLNRISAISPGLGIVWIFLTSTSADMFMSRYGAIIGSQIFNFIGNTILAVWNVPEGAKWFAFMLQYFGWAMASTFYGWMGDICRHDPQERSIVLVTSNILAQAFSAWISVLVWKTSEAPRYLKGFTFTATCAFLLIVFAFLVLWLYKREEKKNARRNGIILYNSALGEDPETGSTSEVTTVHEQPKEDTN</sequence>